<dbReference type="STRING" id="366584.SAMN05216377_11397"/>
<dbReference type="SUPFAM" id="SSF53597">
    <property type="entry name" value="Dihydrofolate reductase-like"/>
    <property type="match status" value="1"/>
</dbReference>
<dbReference type="InterPro" id="IPR024072">
    <property type="entry name" value="DHFR-like_dom_sf"/>
</dbReference>
<accession>A0A1G7VLE0</accession>
<dbReference type="OrthoDB" id="7949219at2"/>
<dbReference type="PANTHER" id="PTHR38011">
    <property type="entry name" value="DIHYDROFOLATE REDUCTASE FAMILY PROTEIN (AFU_ORTHOLOGUE AFUA_8G06820)"/>
    <property type="match status" value="1"/>
</dbReference>
<dbReference type="PANTHER" id="PTHR38011:SF11">
    <property type="entry name" value="2,5-DIAMINO-6-RIBOSYLAMINO-4(3H)-PYRIMIDINONE 5'-PHOSPHATE REDUCTASE"/>
    <property type="match status" value="1"/>
</dbReference>
<dbReference type="Pfam" id="PF01872">
    <property type="entry name" value="RibD_C"/>
    <property type="match status" value="1"/>
</dbReference>
<sequence>MRHIVHFVNVSLDGRICGPAGEFDWAQVGEDYSELSFSLQTEDTTLLYGRAVWEMMAGFWPTADEQSDHPHTVRYAPIWRAARKVVASRTLEKAEGAELVRSIDEIAALDGRLLLMGGGRLAGAVAAAGLLDELQIAVHPVVLGGDHAVLSGAARLGLTLRESRVLDGRVVLSTYAGSR</sequence>
<evidence type="ECO:0000313" key="2">
    <source>
        <dbReference type="EMBL" id="SDG60583.1"/>
    </source>
</evidence>
<dbReference type="RefSeq" id="WP_093087163.1">
    <property type="nucleotide sequence ID" value="NZ_FNBE01000013.1"/>
</dbReference>
<dbReference type="GO" id="GO:0008703">
    <property type="term" value="F:5-amino-6-(5-phosphoribosylamino)uracil reductase activity"/>
    <property type="evidence" value="ECO:0007669"/>
    <property type="project" value="InterPro"/>
</dbReference>
<name>A0A1G7VLE0_PSEOR</name>
<dbReference type="InterPro" id="IPR002734">
    <property type="entry name" value="RibDG_C"/>
</dbReference>
<proteinExistence type="predicted"/>
<keyword evidence="3" id="KW-1185">Reference proteome</keyword>
<dbReference type="InterPro" id="IPR050765">
    <property type="entry name" value="Riboflavin_Biosynth_HTPR"/>
</dbReference>
<dbReference type="Gene3D" id="3.40.430.10">
    <property type="entry name" value="Dihydrofolate Reductase, subunit A"/>
    <property type="match status" value="1"/>
</dbReference>
<feature type="domain" description="Bacterial bifunctional deaminase-reductase C-terminal" evidence="1">
    <location>
        <begin position="3"/>
        <end position="171"/>
    </location>
</feature>
<protein>
    <submittedName>
        <fullName evidence="2">Dihydrofolate reductase</fullName>
    </submittedName>
</protein>
<evidence type="ECO:0000313" key="3">
    <source>
        <dbReference type="Proteomes" id="UP000198967"/>
    </source>
</evidence>
<organism evidence="2 3">
    <name type="scientific">Pseudonocardia oroxyli</name>
    <dbReference type="NCBI Taxonomy" id="366584"/>
    <lineage>
        <taxon>Bacteria</taxon>
        <taxon>Bacillati</taxon>
        <taxon>Actinomycetota</taxon>
        <taxon>Actinomycetes</taxon>
        <taxon>Pseudonocardiales</taxon>
        <taxon>Pseudonocardiaceae</taxon>
        <taxon>Pseudonocardia</taxon>
    </lineage>
</organism>
<dbReference type="GO" id="GO:0009231">
    <property type="term" value="P:riboflavin biosynthetic process"/>
    <property type="evidence" value="ECO:0007669"/>
    <property type="project" value="InterPro"/>
</dbReference>
<dbReference type="EMBL" id="FNBE01000013">
    <property type="protein sequence ID" value="SDG60583.1"/>
    <property type="molecule type" value="Genomic_DNA"/>
</dbReference>
<dbReference type="Proteomes" id="UP000198967">
    <property type="component" value="Unassembled WGS sequence"/>
</dbReference>
<reference evidence="2 3" key="1">
    <citation type="submission" date="2016-10" db="EMBL/GenBank/DDBJ databases">
        <authorList>
            <person name="de Groot N.N."/>
        </authorList>
    </citation>
    <scope>NUCLEOTIDE SEQUENCE [LARGE SCALE GENOMIC DNA]</scope>
    <source>
        <strain evidence="2 3">CGMCC 4.3143</strain>
    </source>
</reference>
<dbReference type="AlphaFoldDB" id="A0A1G7VLE0"/>
<gene>
    <name evidence="2" type="ORF">SAMN05216377_11397</name>
</gene>
<evidence type="ECO:0000259" key="1">
    <source>
        <dbReference type="Pfam" id="PF01872"/>
    </source>
</evidence>